<protein>
    <submittedName>
        <fullName evidence="1">Uncharacterized protein</fullName>
    </submittedName>
</protein>
<dbReference type="OrthoDB" id="3235083at2759"/>
<name>X0I2H9_FUSOX</name>
<proteinExistence type="predicted"/>
<organism evidence="1">
    <name type="scientific">Fusarium oxysporum f. sp. conglutinans race 2 54008</name>
    <dbReference type="NCBI Taxonomy" id="1089457"/>
    <lineage>
        <taxon>Eukaryota</taxon>
        <taxon>Fungi</taxon>
        <taxon>Dikarya</taxon>
        <taxon>Ascomycota</taxon>
        <taxon>Pezizomycotina</taxon>
        <taxon>Sordariomycetes</taxon>
        <taxon>Hypocreomycetidae</taxon>
        <taxon>Hypocreales</taxon>
        <taxon>Nectriaceae</taxon>
        <taxon>Fusarium</taxon>
        <taxon>Fusarium oxysporum species complex</taxon>
    </lineage>
</organism>
<reference evidence="1" key="1">
    <citation type="submission" date="2011-11" db="EMBL/GenBank/DDBJ databases">
        <title>The Genome Sequence of Fusarium oxysporum PHW808.</title>
        <authorList>
            <consortium name="The Broad Institute Genome Sequencing Platform"/>
            <person name="Ma L.-J."/>
            <person name="Gale L.R."/>
            <person name="Schwartz D.C."/>
            <person name="Zhou S."/>
            <person name="Corby-Kistler H."/>
            <person name="Young S.K."/>
            <person name="Zeng Q."/>
            <person name="Gargeya S."/>
            <person name="Fitzgerald M."/>
            <person name="Haas B."/>
            <person name="Abouelleil A."/>
            <person name="Alvarado L."/>
            <person name="Arachchi H.M."/>
            <person name="Berlin A."/>
            <person name="Brown A."/>
            <person name="Chapman S.B."/>
            <person name="Chen Z."/>
            <person name="Dunbar C."/>
            <person name="Freedman E."/>
            <person name="Gearin G."/>
            <person name="Goldberg J."/>
            <person name="Griggs A."/>
            <person name="Gujja S."/>
            <person name="Heiman D."/>
            <person name="Howarth C."/>
            <person name="Larson L."/>
            <person name="Lui A."/>
            <person name="MacDonald P.J.P."/>
            <person name="Montmayeur A."/>
            <person name="Murphy C."/>
            <person name="Neiman D."/>
            <person name="Pearson M."/>
            <person name="Priest M."/>
            <person name="Roberts A."/>
            <person name="Saif S."/>
            <person name="Shea T."/>
            <person name="Shenoy N."/>
            <person name="Sisk P."/>
            <person name="Stolte C."/>
            <person name="Sykes S."/>
            <person name="Wortman J."/>
            <person name="Nusbaum C."/>
            <person name="Birren B."/>
        </authorList>
    </citation>
    <scope>NUCLEOTIDE SEQUENCE [LARGE SCALE GENOMIC DNA]</scope>
    <source>
        <strain evidence="1">54008</strain>
    </source>
</reference>
<dbReference type="AlphaFoldDB" id="X0I2H9"/>
<accession>X0I2H9</accession>
<dbReference type="HOGENOM" id="CLU_1272355_0_0_1"/>
<gene>
    <name evidence="1" type="ORF">FOPG_16381</name>
</gene>
<dbReference type="EMBL" id="KK033347">
    <property type="protein sequence ID" value="EXL67509.1"/>
    <property type="molecule type" value="Genomic_DNA"/>
</dbReference>
<dbReference type="Proteomes" id="UP000030676">
    <property type="component" value="Unassembled WGS sequence"/>
</dbReference>
<reference evidence="1" key="2">
    <citation type="submission" date="2014-03" db="EMBL/GenBank/DDBJ databases">
        <title>The Genome Annotation of Fusarium oxysporum PHW808.</title>
        <authorList>
            <consortium name="The Broad Institute Genomics Platform"/>
            <person name="Ma L.-J."/>
            <person name="Corby-Kistler H."/>
            <person name="Broz K."/>
            <person name="Gale L.R."/>
            <person name="Jonkers W."/>
            <person name="O'Donnell K."/>
            <person name="Ploetz R."/>
            <person name="Steinberg C."/>
            <person name="Schwartz D.C."/>
            <person name="VanEtten H."/>
            <person name="Zhou S."/>
            <person name="Young S.K."/>
            <person name="Zeng Q."/>
            <person name="Gargeya S."/>
            <person name="Fitzgerald M."/>
            <person name="Abouelleil A."/>
            <person name="Alvarado L."/>
            <person name="Chapman S.B."/>
            <person name="Gainer-Dewar J."/>
            <person name="Goldberg J."/>
            <person name="Griggs A."/>
            <person name="Gujja S."/>
            <person name="Hansen M."/>
            <person name="Howarth C."/>
            <person name="Imamovic A."/>
            <person name="Ireland A."/>
            <person name="Larimer J."/>
            <person name="McCowan C."/>
            <person name="Murphy C."/>
            <person name="Pearson M."/>
            <person name="Poon T.W."/>
            <person name="Priest M."/>
            <person name="Roberts A."/>
            <person name="Saif S."/>
            <person name="Shea T."/>
            <person name="Sykes S."/>
            <person name="Wortman J."/>
            <person name="Nusbaum C."/>
            <person name="Birren B."/>
        </authorList>
    </citation>
    <scope>NUCLEOTIDE SEQUENCE</scope>
    <source>
        <strain evidence="1">54008</strain>
    </source>
</reference>
<evidence type="ECO:0000313" key="1">
    <source>
        <dbReference type="EMBL" id="EXL67509.1"/>
    </source>
</evidence>
<sequence>MGPQILLPEPIVTLGKTSESVTFNMYCSEITIIKNNVPSGSWTWFNQPPKQPWYVKAQTNLLNSELDKNLDTPYFNAHPKERDALKLKLQNLSDSAFSLQQLLFNLQNAVAQAVPTFVGVTDETASYLLGKSFINIWSKIAKQYGLPLIRVTAVAQYPDGSPLRLTALERWVSPVVDASSGDQIKNPSAVQIAATTLNYLCATDGHPLPGASSFSWN</sequence>